<feature type="compositionally biased region" description="Low complexity" evidence="1">
    <location>
        <begin position="52"/>
        <end position="62"/>
    </location>
</feature>
<evidence type="ECO:0000313" key="3">
    <source>
        <dbReference type="Proteomes" id="UP000001876"/>
    </source>
</evidence>
<dbReference type="Proteomes" id="UP000001876">
    <property type="component" value="Unassembled WGS sequence"/>
</dbReference>
<feature type="region of interest" description="Disordered" evidence="1">
    <location>
        <begin position="44"/>
        <end position="89"/>
    </location>
</feature>
<proteinExistence type="predicted"/>
<dbReference type="KEGG" id="mpp:MICPUCDRAFT_58039"/>
<sequence>MIDEMLSLLARVEGSKVTLAASAAHLFASARGPRDAIVNRVHDGGGGGTAGGVERATTTTTTPEPFNLEMDDDDAEDAVPPPPAAPKPHVSFTLWGPSTAHIDAWAKRTLERDRMYVDVKRCDAKEAFVLGAYGWLRPAYARFA</sequence>
<accession>C1MTE3</accession>
<dbReference type="GeneID" id="9683913"/>
<evidence type="ECO:0000313" key="2">
    <source>
        <dbReference type="EMBL" id="EEH57304.1"/>
    </source>
</evidence>
<dbReference type="EMBL" id="GG663739">
    <property type="protein sequence ID" value="EEH57304.1"/>
    <property type="molecule type" value="Genomic_DNA"/>
</dbReference>
<evidence type="ECO:0000256" key="1">
    <source>
        <dbReference type="SAM" id="MobiDB-lite"/>
    </source>
</evidence>
<reference evidence="2 3" key="1">
    <citation type="journal article" date="2009" name="Science">
        <title>Green evolution and dynamic adaptations revealed by genomes of the marine picoeukaryotes Micromonas.</title>
        <authorList>
            <person name="Worden A.Z."/>
            <person name="Lee J.H."/>
            <person name="Mock T."/>
            <person name="Rouze P."/>
            <person name="Simmons M.P."/>
            <person name="Aerts A.L."/>
            <person name="Allen A.E."/>
            <person name="Cuvelier M.L."/>
            <person name="Derelle E."/>
            <person name="Everett M.V."/>
            <person name="Foulon E."/>
            <person name="Grimwood J."/>
            <person name="Gundlach H."/>
            <person name="Henrissat B."/>
            <person name="Napoli C."/>
            <person name="McDonald S.M."/>
            <person name="Parker M.S."/>
            <person name="Rombauts S."/>
            <person name="Salamov A."/>
            <person name="Von Dassow P."/>
            <person name="Badger J.H."/>
            <person name="Coutinho P.M."/>
            <person name="Demir E."/>
            <person name="Dubchak I."/>
            <person name="Gentemann C."/>
            <person name="Eikrem W."/>
            <person name="Gready J.E."/>
            <person name="John U."/>
            <person name="Lanier W."/>
            <person name="Lindquist E.A."/>
            <person name="Lucas S."/>
            <person name="Mayer K.F."/>
            <person name="Moreau H."/>
            <person name="Not F."/>
            <person name="Otillar R."/>
            <person name="Panaud O."/>
            <person name="Pangilinan J."/>
            <person name="Paulsen I."/>
            <person name="Piegu B."/>
            <person name="Poliakov A."/>
            <person name="Robbens S."/>
            <person name="Schmutz J."/>
            <person name="Toulza E."/>
            <person name="Wyss T."/>
            <person name="Zelensky A."/>
            <person name="Zhou K."/>
            <person name="Armbrust E.V."/>
            <person name="Bhattacharya D."/>
            <person name="Goodenough U.W."/>
            <person name="Van de Peer Y."/>
            <person name="Grigoriev I.V."/>
        </authorList>
    </citation>
    <scope>NUCLEOTIDE SEQUENCE [LARGE SCALE GENOMIC DNA]</scope>
    <source>
        <strain evidence="2 3">CCMP1545</strain>
    </source>
</reference>
<keyword evidence="3" id="KW-1185">Reference proteome</keyword>
<gene>
    <name evidence="2" type="ORF">MICPUCDRAFT_58039</name>
</gene>
<name>C1MTE3_MICPC</name>
<protein>
    <submittedName>
        <fullName evidence="2">Predicted protein</fullName>
    </submittedName>
</protein>
<organism evidence="3">
    <name type="scientific">Micromonas pusilla (strain CCMP1545)</name>
    <name type="common">Picoplanktonic green alga</name>
    <dbReference type="NCBI Taxonomy" id="564608"/>
    <lineage>
        <taxon>Eukaryota</taxon>
        <taxon>Viridiplantae</taxon>
        <taxon>Chlorophyta</taxon>
        <taxon>Mamiellophyceae</taxon>
        <taxon>Mamiellales</taxon>
        <taxon>Mamiellaceae</taxon>
        <taxon>Micromonas</taxon>
    </lineage>
</organism>
<dbReference type="RefSeq" id="XP_003058849.1">
    <property type="nucleotide sequence ID" value="XM_003058803.1"/>
</dbReference>
<dbReference type="AlphaFoldDB" id="C1MTE3"/>